<dbReference type="Proteomes" id="UP000694556">
    <property type="component" value="Chromosome 5"/>
</dbReference>
<dbReference type="InterPro" id="IPR015660">
    <property type="entry name" value="MASH1/Ascl1a-like"/>
</dbReference>
<dbReference type="GO" id="GO:0045944">
    <property type="term" value="P:positive regulation of transcription by RNA polymerase II"/>
    <property type="evidence" value="ECO:0007669"/>
    <property type="project" value="TreeGrafter"/>
</dbReference>
<evidence type="ECO:0000256" key="1">
    <source>
        <dbReference type="ARBA" id="ARBA00004123"/>
    </source>
</evidence>
<dbReference type="SMART" id="SM00353">
    <property type="entry name" value="HLH"/>
    <property type="match status" value="1"/>
</dbReference>
<dbReference type="FunFam" id="4.10.280.10:FF:000029">
    <property type="entry name" value="Achaete-scute family bHLH transcription factor 1"/>
    <property type="match status" value="1"/>
</dbReference>
<feature type="transmembrane region" description="Helical" evidence="6">
    <location>
        <begin position="176"/>
        <end position="197"/>
    </location>
</feature>
<organism evidence="8 9">
    <name type="scientific">Cairina moschata</name>
    <name type="common">Muscovy duck</name>
    <dbReference type="NCBI Taxonomy" id="8855"/>
    <lineage>
        <taxon>Eukaryota</taxon>
        <taxon>Metazoa</taxon>
        <taxon>Chordata</taxon>
        <taxon>Craniata</taxon>
        <taxon>Vertebrata</taxon>
        <taxon>Euteleostomi</taxon>
        <taxon>Archelosauria</taxon>
        <taxon>Archosauria</taxon>
        <taxon>Dinosauria</taxon>
        <taxon>Saurischia</taxon>
        <taxon>Theropoda</taxon>
        <taxon>Coelurosauria</taxon>
        <taxon>Aves</taxon>
        <taxon>Neognathae</taxon>
        <taxon>Galloanserae</taxon>
        <taxon>Anseriformes</taxon>
        <taxon>Anatidae</taxon>
        <taxon>Anatinae</taxon>
        <taxon>Cairina</taxon>
    </lineage>
</organism>
<dbReference type="GO" id="GO:0000981">
    <property type="term" value="F:DNA-binding transcription factor activity, RNA polymerase II-specific"/>
    <property type="evidence" value="ECO:0007669"/>
    <property type="project" value="TreeGrafter"/>
</dbReference>
<dbReference type="Pfam" id="PF00010">
    <property type="entry name" value="HLH"/>
    <property type="match status" value="1"/>
</dbReference>
<reference evidence="8" key="2">
    <citation type="submission" date="2025-08" db="UniProtKB">
        <authorList>
            <consortium name="Ensembl"/>
        </authorList>
    </citation>
    <scope>IDENTIFICATION</scope>
</reference>
<reference evidence="8" key="3">
    <citation type="submission" date="2025-09" db="UniProtKB">
        <authorList>
            <consortium name="Ensembl"/>
        </authorList>
    </citation>
    <scope>IDENTIFICATION</scope>
</reference>
<dbReference type="InterPro" id="IPR036638">
    <property type="entry name" value="HLH_DNA-bd_sf"/>
</dbReference>
<name>A0A8C3GDQ9_CAIMO</name>
<dbReference type="GO" id="GO:0030182">
    <property type="term" value="P:neuron differentiation"/>
    <property type="evidence" value="ECO:0007669"/>
    <property type="project" value="TreeGrafter"/>
</dbReference>
<keyword evidence="2" id="KW-0524">Neurogenesis</keyword>
<feature type="compositionally biased region" description="Low complexity" evidence="5">
    <location>
        <begin position="380"/>
        <end position="390"/>
    </location>
</feature>
<feature type="region of interest" description="Disordered" evidence="5">
    <location>
        <begin position="246"/>
        <end position="269"/>
    </location>
</feature>
<dbReference type="GO" id="GO:0000977">
    <property type="term" value="F:RNA polymerase II transcription regulatory region sequence-specific DNA binding"/>
    <property type="evidence" value="ECO:0007669"/>
    <property type="project" value="TreeGrafter"/>
</dbReference>
<keyword evidence="4" id="KW-0539">Nucleus</keyword>
<dbReference type="PANTHER" id="PTHR13935">
    <property type="entry name" value="ACHAETE-SCUTE TRANSCRIPTION FACTOR-RELATED"/>
    <property type="match status" value="1"/>
</dbReference>
<protein>
    <recommendedName>
        <fullName evidence="7">BHLH domain-containing protein</fullName>
    </recommendedName>
</protein>
<keyword evidence="3" id="KW-0238">DNA-binding</keyword>
<keyword evidence="6" id="KW-1133">Transmembrane helix</keyword>
<dbReference type="CDD" id="cd19743">
    <property type="entry name" value="bHLH_TS_ASCL2_Mash2"/>
    <property type="match status" value="1"/>
</dbReference>
<dbReference type="SUPFAM" id="SSF47459">
    <property type="entry name" value="HLH, helix-loop-helix DNA-binding domain"/>
    <property type="match status" value="1"/>
</dbReference>
<proteinExistence type="predicted"/>
<dbReference type="PROSITE" id="PS50888">
    <property type="entry name" value="BHLH"/>
    <property type="match status" value="1"/>
</dbReference>
<evidence type="ECO:0000313" key="9">
    <source>
        <dbReference type="Proteomes" id="UP000694556"/>
    </source>
</evidence>
<feature type="transmembrane region" description="Helical" evidence="6">
    <location>
        <begin position="146"/>
        <end position="170"/>
    </location>
</feature>
<dbReference type="GO" id="GO:0090575">
    <property type="term" value="C:RNA polymerase II transcription regulator complex"/>
    <property type="evidence" value="ECO:0007669"/>
    <property type="project" value="TreeGrafter"/>
</dbReference>
<feature type="region of interest" description="Disordered" evidence="5">
    <location>
        <begin position="1"/>
        <end position="101"/>
    </location>
</feature>
<feature type="compositionally biased region" description="Basic and acidic residues" evidence="5">
    <location>
        <begin position="25"/>
        <end position="42"/>
    </location>
</feature>
<evidence type="ECO:0000259" key="7">
    <source>
        <dbReference type="PROSITE" id="PS50888"/>
    </source>
</evidence>
<dbReference type="GO" id="GO:0050767">
    <property type="term" value="P:regulation of neurogenesis"/>
    <property type="evidence" value="ECO:0007669"/>
    <property type="project" value="TreeGrafter"/>
</dbReference>
<dbReference type="GO" id="GO:0046983">
    <property type="term" value="F:protein dimerization activity"/>
    <property type="evidence" value="ECO:0007669"/>
    <property type="project" value="InterPro"/>
</dbReference>
<evidence type="ECO:0000256" key="4">
    <source>
        <dbReference type="ARBA" id="ARBA00023242"/>
    </source>
</evidence>
<feature type="compositionally biased region" description="Gly residues" evidence="5">
    <location>
        <begin position="12"/>
        <end position="24"/>
    </location>
</feature>
<dbReference type="InterPro" id="IPR011598">
    <property type="entry name" value="bHLH_dom"/>
</dbReference>
<dbReference type="Gene3D" id="4.10.280.10">
    <property type="entry name" value="Helix-loop-helix DNA-binding domain"/>
    <property type="match status" value="1"/>
</dbReference>
<evidence type="ECO:0000256" key="5">
    <source>
        <dbReference type="SAM" id="MobiDB-lite"/>
    </source>
</evidence>
<sequence>HPTQPTTRGRGARAGFGAGAGDGGGGKRDGTATRRARAEEAGRGGAARGRAWRGACGRRGLASGGVDKHRAAPRPPHSRGAGSGKEAWGGRGGGGGEQHGAAPAAIPPGGGWCRALFFFFFFFLICSFLLRFYLHFPRVFARIFTLVFIAFLLAGFLAFCPSFACILFAFHLAFYLRFGCILFTFYPHFISLFFLHFPHTSLHFSLHFTPLSSPPICIPLDSLFLSTPTSLPQLSPPFRRRGLTAMNSGALPPLPPHPSAPRGRRRPPSPELLRCKRRLAFASLPGTGGAAAAVARRNERERNRVRLVNLGFAALRQHVPHGAASKKMSKVETLRSAVEYIRALQRLLDEHDAATAFPDGRPPRAGRAAVGESGGGSGGYSSASPCSSEESGYDGELSPEERELLDFTSWLGSY</sequence>
<evidence type="ECO:0000256" key="2">
    <source>
        <dbReference type="ARBA" id="ARBA00022902"/>
    </source>
</evidence>
<evidence type="ECO:0000256" key="3">
    <source>
        <dbReference type="ARBA" id="ARBA00023125"/>
    </source>
</evidence>
<feature type="region of interest" description="Disordered" evidence="5">
    <location>
        <begin position="354"/>
        <end position="400"/>
    </location>
</feature>
<dbReference type="Ensembl" id="ENSCMMT00000002602.1">
    <property type="protein sequence ID" value="ENSCMMP00000002316.1"/>
    <property type="gene ID" value="ENSCMMG00000001508.1"/>
</dbReference>
<comment type="subcellular location">
    <subcellularLocation>
        <location evidence="1">Nucleus</location>
    </subcellularLocation>
</comment>
<reference evidence="8" key="1">
    <citation type="submission" date="2018-09" db="EMBL/GenBank/DDBJ databases">
        <title>Common duck and Muscovy duck high density SNP chip.</title>
        <authorList>
            <person name="Vignal A."/>
            <person name="Thebault N."/>
            <person name="Warren W.C."/>
        </authorList>
    </citation>
    <scope>NUCLEOTIDE SEQUENCE [LARGE SCALE GENOMIC DNA]</scope>
</reference>
<feature type="domain" description="BHLH" evidence="7">
    <location>
        <begin position="292"/>
        <end position="344"/>
    </location>
</feature>
<dbReference type="AlphaFoldDB" id="A0A8C3GDQ9"/>
<evidence type="ECO:0000313" key="8">
    <source>
        <dbReference type="Ensembl" id="ENSCMMP00000002316.1"/>
    </source>
</evidence>
<feature type="transmembrane region" description="Helical" evidence="6">
    <location>
        <begin position="115"/>
        <end position="134"/>
    </location>
</feature>
<evidence type="ECO:0000256" key="6">
    <source>
        <dbReference type="SAM" id="Phobius"/>
    </source>
</evidence>
<feature type="compositionally biased region" description="Low complexity" evidence="5">
    <location>
        <begin position="48"/>
        <end position="61"/>
    </location>
</feature>
<dbReference type="GO" id="GO:0007423">
    <property type="term" value="P:sensory organ development"/>
    <property type="evidence" value="ECO:0007669"/>
    <property type="project" value="TreeGrafter"/>
</dbReference>
<keyword evidence="6" id="KW-0812">Transmembrane</keyword>
<feature type="compositionally biased region" description="Gly residues" evidence="5">
    <location>
        <begin position="81"/>
        <end position="98"/>
    </location>
</feature>
<keyword evidence="6" id="KW-0472">Membrane</keyword>
<dbReference type="PANTHER" id="PTHR13935:SF62">
    <property type="entry name" value="ACHAETE-SCUTE HOMOLOG 2"/>
    <property type="match status" value="1"/>
</dbReference>
<keyword evidence="9" id="KW-1185">Reference proteome</keyword>
<accession>A0A8C3GDQ9</accession>